<dbReference type="CDD" id="cd01635">
    <property type="entry name" value="Glycosyltransferase_GTB-type"/>
    <property type="match status" value="1"/>
</dbReference>
<proteinExistence type="predicted"/>
<dbReference type="Gene3D" id="3.40.50.2000">
    <property type="entry name" value="Glycogen Phosphorylase B"/>
    <property type="match status" value="1"/>
</dbReference>
<dbReference type="SUPFAM" id="SSF53756">
    <property type="entry name" value="UDP-Glycosyltransferase/glycogen phosphorylase"/>
    <property type="match status" value="1"/>
</dbReference>
<protein>
    <recommendedName>
        <fullName evidence="3">Glycosyltransferase</fullName>
    </recommendedName>
</protein>
<reference evidence="1" key="1">
    <citation type="journal article" date="2023" name="IScience">
        <title>Live-bearing cockroach genome reveals convergent evolutionary mechanisms linked to viviparity in insects and beyond.</title>
        <authorList>
            <person name="Fouks B."/>
            <person name="Harrison M.C."/>
            <person name="Mikhailova A.A."/>
            <person name="Marchal E."/>
            <person name="English S."/>
            <person name="Carruthers M."/>
            <person name="Jennings E.C."/>
            <person name="Chiamaka E.L."/>
            <person name="Frigard R.A."/>
            <person name="Pippel M."/>
            <person name="Attardo G.M."/>
            <person name="Benoit J.B."/>
            <person name="Bornberg-Bauer E."/>
            <person name="Tobe S.S."/>
        </authorList>
    </citation>
    <scope>NUCLEOTIDE SEQUENCE</scope>
    <source>
        <strain evidence="1">Stay&amp;Tobe</strain>
    </source>
</reference>
<dbReference type="PANTHER" id="PTHR13615:SF3">
    <property type="entry name" value="GLYCOSYLTRANSFERASE-LIKE DOMAIN-CONTAINING PROTEIN 1"/>
    <property type="match status" value="1"/>
</dbReference>
<accession>A0AAD8AG07</accession>
<organism evidence="1 2">
    <name type="scientific">Diploptera punctata</name>
    <name type="common">Pacific beetle cockroach</name>
    <dbReference type="NCBI Taxonomy" id="6984"/>
    <lineage>
        <taxon>Eukaryota</taxon>
        <taxon>Metazoa</taxon>
        <taxon>Ecdysozoa</taxon>
        <taxon>Arthropoda</taxon>
        <taxon>Hexapoda</taxon>
        <taxon>Insecta</taxon>
        <taxon>Pterygota</taxon>
        <taxon>Neoptera</taxon>
        <taxon>Polyneoptera</taxon>
        <taxon>Dictyoptera</taxon>
        <taxon>Blattodea</taxon>
        <taxon>Blaberoidea</taxon>
        <taxon>Blaberidae</taxon>
        <taxon>Diplopterinae</taxon>
        <taxon>Diploptera</taxon>
    </lineage>
</organism>
<dbReference type="PANTHER" id="PTHR13615">
    <property type="entry name" value="GLYCOSYLTRANSFERASE-LIKE 1"/>
    <property type="match status" value="1"/>
</dbReference>
<sequence length="152" mass="17600">MDAGCNFQVSVLGESYSQVPAIFQEAYTRLGSHIINWGHQETKHKYYEILASSHVVVSTAKHEFYGVAMLEATYCGCFPLCPNHLVYPELYPSECLYQDKQQLFQMLQKFSVDPNLSRTMRKNMQIDLTKFNADNLINDYKQVLYPNNEENL</sequence>
<evidence type="ECO:0000313" key="1">
    <source>
        <dbReference type="EMBL" id="KAJ9598458.1"/>
    </source>
</evidence>
<reference evidence="1" key="2">
    <citation type="submission" date="2023-05" db="EMBL/GenBank/DDBJ databases">
        <authorList>
            <person name="Fouks B."/>
        </authorList>
    </citation>
    <scope>NUCLEOTIDE SEQUENCE</scope>
    <source>
        <strain evidence="1">Stay&amp;Tobe</strain>
        <tissue evidence="1">Testes</tissue>
    </source>
</reference>
<dbReference type="Proteomes" id="UP001233999">
    <property type="component" value="Unassembled WGS sequence"/>
</dbReference>
<evidence type="ECO:0000313" key="2">
    <source>
        <dbReference type="Proteomes" id="UP001233999"/>
    </source>
</evidence>
<name>A0AAD8AG07_DIPPU</name>
<comment type="caution">
    <text evidence="1">The sequence shown here is derived from an EMBL/GenBank/DDBJ whole genome shotgun (WGS) entry which is preliminary data.</text>
</comment>
<dbReference type="EMBL" id="JASPKZ010001217">
    <property type="protein sequence ID" value="KAJ9598458.1"/>
    <property type="molecule type" value="Genomic_DNA"/>
</dbReference>
<gene>
    <name evidence="1" type="ORF">L9F63_010854</name>
</gene>
<dbReference type="InterPro" id="IPR051862">
    <property type="entry name" value="GT-like_domain_containing_1"/>
</dbReference>
<keyword evidence="2" id="KW-1185">Reference proteome</keyword>
<dbReference type="AlphaFoldDB" id="A0AAD8AG07"/>
<evidence type="ECO:0008006" key="3">
    <source>
        <dbReference type="Google" id="ProtNLM"/>
    </source>
</evidence>